<dbReference type="InterPro" id="IPR043502">
    <property type="entry name" value="DNA/RNA_pol_sf"/>
</dbReference>
<proteinExistence type="predicted"/>
<keyword evidence="1" id="KW-0479">Metal-binding</keyword>
<keyword evidence="4" id="KW-1185">Reference proteome</keyword>
<keyword evidence="1" id="KW-0863">Zinc-finger</keyword>
<dbReference type="SUPFAM" id="SSF56672">
    <property type="entry name" value="DNA/RNA polymerases"/>
    <property type="match status" value="1"/>
</dbReference>
<gene>
    <name evidence="3" type="ORF">niasHS_009874</name>
</gene>
<keyword evidence="1" id="KW-0862">Zinc</keyword>
<evidence type="ECO:0000313" key="4">
    <source>
        <dbReference type="Proteomes" id="UP001620645"/>
    </source>
</evidence>
<dbReference type="PANTHER" id="PTHR19963">
    <property type="entry name" value="CCHC-TYPE DOMAIN-CONTAINING PROTEIN"/>
    <property type="match status" value="1"/>
</dbReference>
<dbReference type="AlphaFoldDB" id="A0ABD2JCS5"/>
<comment type="caution">
    <text evidence="3">The sequence shown here is derived from an EMBL/GenBank/DDBJ whole genome shotgun (WGS) entry which is preliminary data.</text>
</comment>
<accession>A0ABD2JCS5</accession>
<dbReference type="GO" id="GO:0008270">
    <property type="term" value="F:zinc ion binding"/>
    <property type="evidence" value="ECO:0007669"/>
    <property type="project" value="UniProtKB-KW"/>
</dbReference>
<protein>
    <recommendedName>
        <fullName evidence="2">CCHC-type domain-containing protein</fullName>
    </recommendedName>
</protein>
<name>A0ABD2JCS5_HETSC</name>
<evidence type="ECO:0000259" key="2">
    <source>
        <dbReference type="PROSITE" id="PS50158"/>
    </source>
</evidence>
<dbReference type="Proteomes" id="UP001620645">
    <property type="component" value="Unassembled WGS sequence"/>
</dbReference>
<organism evidence="3 4">
    <name type="scientific">Heterodera schachtii</name>
    <name type="common">Sugarbeet cyst nematode worm</name>
    <name type="synonym">Tylenchus schachtii</name>
    <dbReference type="NCBI Taxonomy" id="97005"/>
    <lineage>
        <taxon>Eukaryota</taxon>
        <taxon>Metazoa</taxon>
        <taxon>Ecdysozoa</taxon>
        <taxon>Nematoda</taxon>
        <taxon>Chromadorea</taxon>
        <taxon>Rhabditida</taxon>
        <taxon>Tylenchina</taxon>
        <taxon>Tylenchomorpha</taxon>
        <taxon>Tylenchoidea</taxon>
        <taxon>Heteroderidae</taxon>
        <taxon>Heteroderinae</taxon>
        <taxon>Heterodera</taxon>
    </lineage>
</organism>
<evidence type="ECO:0000313" key="3">
    <source>
        <dbReference type="EMBL" id="KAL3088423.1"/>
    </source>
</evidence>
<evidence type="ECO:0000256" key="1">
    <source>
        <dbReference type="PROSITE-ProRule" id="PRU00047"/>
    </source>
</evidence>
<dbReference type="InterPro" id="IPR001878">
    <property type="entry name" value="Znf_CCHC"/>
</dbReference>
<dbReference type="PROSITE" id="PS50158">
    <property type="entry name" value="ZF_CCHC"/>
    <property type="match status" value="1"/>
</dbReference>
<feature type="domain" description="CCHC-type" evidence="2">
    <location>
        <begin position="520"/>
        <end position="533"/>
    </location>
</feature>
<dbReference type="PANTHER" id="PTHR19963:SF30">
    <property type="entry name" value="ENDONUCLEASE_EXONUCLEASE_PHOSPHATASE DOMAIN-CONTAINING PROTEIN"/>
    <property type="match status" value="1"/>
</dbReference>
<sequence>MALLDDKASHRNLDSEQIRDALLNVEPVVVRNEQQRQNEAVVDENLEPQRGGLRLRFQNLGFNVGREEWLVRNENFDGHRITHTLPPRIVPRTSTPIENRITPELFVQHVHAQNAQKTQNVMQNNARTGVNGGGAAIQQQAMHSLVRPQPLPAQQPIIVQQAIPQPAVTQPTIQQGFPGPIWGFPGQVPYYQYQPPISYQPQPMFGYMNTNPQQLPQTYPIYNPQYPPPYLPTGNQPFAGNGQPQGIQMGQQQVIQPVPLQQPQTVQRTDNFVVQNANQQYRTEGRQNQQEQFRGPGMDQVAYALIMSQISPLRRNEGAEKIKEFFKRFDVNTAEWSNTKRLTSLESKIFGRAERAFKSACSTEPYRYESIKREMLRQLEETDAREWSAFDQLMSGIRRKTDEDLDTLAERIIMLVRRAYPGLTDHLVDDYAIKHLIRTFDNSELALSLEMGRVPGMTFDQFVGMAARAEATQKATRRMALQNATTTNQIAMRPMNFSRPMNFFGNNSANQSENENRPTCFNCGRVVHVARNCFRPRAEQSGQNRNYEASQNATGANWTPMPINQNTSVVRKPELNFASQNRSQLPQSRNFLKQNYLVEQNEVKDEDVLKCGAVVSSDSEMLEFFKKFWAKCENGETSKAETSTIGKIVAIIVEIFGQTTPSMASWFQLFDAPNGELIEFECSNNKSESVRVVYNTVVEPFSTKFVELSVPPIFNDTNVLIIANDEDNSVRVEPALSTGRNGKIMAAITNFSEKAVILKENEEIAVAEEPSEIADAENCLEESWLFHSSPEVVKRDRPSNDEWTVEIGQLEENNQENLKQLLSEFSDVFACNDSELTQTEMVKHPIDTGNAHPIKNRMRPVPYGYREKVAAMLQDDLRRGIIRPSLSPLQRTQFNDEKRLFFITKH</sequence>
<dbReference type="EMBL" id="JBICCN010000157">
    <property type="protein sequence ID" value="KAL3088423.1"/>
    <property type="molecule type" value="Genomic_DNA"/>
</dbReference>
<reference evidence="3 4" key="1">
    <citation type="submission" date="2024-10" db="EMBL/GenBank/DDBJ databases">
        <authorList>
            <person name="Kim D."/>
        </authorList>
    </citation>
    <scope>NUCLEOTIDE SEQUENCE [LARGE SCALE GENOMIC DNA]</scope>
    <source>
        <strain evidence="3">Taebaek</strain>
    </source>
</reference>